<evidence type="ECO:0000256" key="23">
    <source>
        <dbReference type="ARBA" id="ARBA00048180"/>
    </source>
</evidence>
<comment type="catalytic activity">
    <reaction evidence="19">
        <text>octanoyl-CoA + H2O = octanoate + CoA + H(+)</text>
        <dbReference type="Rhea" id="RHEA:30143"/>
        <dbReference type="ChEBI" id="CHEBI:15377"/>
        <dbReference type="ChEBI" id="CHEBI:15378"/>
        <dbReference type="ChEBI" id="CHEBI:25646"/>
        <dbReference type="ChEBI" id="CHEBI:57287"/>
        <dbReference type="ChEBI" id="CHEBI:57386"/>
    </reaction>
    <physiologicalReaction direction="left-to-right" evidence="19">
        <dbReference type="Rhea" id="RHEA:30144"/>
    </physiologicalReaction>
</comment>
<name>A0A5N5V065_MYCPH</name>
<evidence type="ECO:0000256" key="11">
    <source>
        <dbReference type="ARBA" id="ARBA00023136"/>
    </source>
</evidence>
<evidence type="ECO:0000256" key="22">
    <source>
        <dbReference type="ARBA" id="ARBA00048074"/>
    </source>
</evidence>
<evidence type="ECO:0000256" key="4">
    <source>
        <dbReference type="ARBA" id="ARBA00022475"/>
    </source>
</evidence>
<keyword evidence="5" id="KW-0963">Cytoplasm</keyword>
<gene>
    <name evidence="25" type="ORF">MPHL21000_13565</name>
</gene>
<dbReference type="PANTHER" id="PTHR12418:SF19">
    <property type="entry name" value="ACYL-COENZYME A THIOESTERASE THEM4"/>
    <property type="match status" value="1"/>
</dbReference>
<dbReference type="GO" id="GO:0006631">
    <property type="term" value="P:fatty acid metabolic process"/>
    <property type="evidence" value="ECO:0007669"/>
    <property type="project" value="UniProtKB-KW"/>
</dbReference>
<dbReference type="Gene3D" id="3.10.129.10">
    <property type="entry name" value="Hotdog Thioesterase"/>
    <property type="match status" value="1"/>
</dbReference>
<keyword evidence="6" id="KW-0053">Apoptosis</keyword>
<protein>
    <recommendedName>
        <fullName evidence="17">Acyl-coenzyme A thioesterase THEM4</fullName>
        <ecNumber evidence="16">3.1.2.2</ecNumber>
    </recommendedName>
    <alternativeName>
        <fullName evidence="18">Thioesterase superfamily member 4</fullName>
    </alternativeName>
</protein>
<evidence type="ECO:0000259" key="24">
    <source>
        <dbReference type="Pfam" id="PF03061"/>
    </source>
</evidence>
<keyword evidence="9" id="KW-0809">Transit peptide</keyword>
<dbReference type="Pfam" id="PF03061">
    <property type="entry name" value="4HBT"/>
    <property type="match status" value="1"/>
</dbReference>
<dbReference type="PANTHER" id="PTHR12418">
    <property type="entry name" value="ACYL-COENZYME A THIOESTERASE THEM4"/>
    <property type="match status" value="1"/>
</dbReference>
<evidence type="ECO:0000256" key="9">
    <source>
        <dbReference type="ARBA" id="ARBA00022946"/>
    </source>
</evidence>
<evidence type="ECO:0000256" key="8">
    <source>
        <dbReference type="ARBA" id="ARBA00022832"/>
    </source>
</evidence>
<dbReference type="Proteomes" id="UP000325690">
    <property type="component" value="Unassembled WGS sequence"/>
</dbReference>
<evidence type="ECO:0000256" key="13">
    <source>
        <dbReference type="ARBA" id="ARBA00035852"/>
    </source>
</evidence>
<dbReference type="InterPro" id="IPR052365">
    <property type="entry name" value="THEM4/THEM5_acyl-CoA_thioest"/>
</dbReference>
<keyword evidence="7" id="KW-0378">Hydrolase</keyword>
<dbReference type="EMBL" id="ANBP01000017">
    <property type="protein sequence ID" value="KAB7755254.1"/>
    <property type="molecule type" value="Genomic_DNA"/>
</dbReference>
<evidence type="ECO:0000256" key="7">
    <source>
        <dbReference type="ARBA" id="ARBA00022801"/>
    </source>
</evidence>
<evidence type="ECO:0000256" key="2">
    <source>
        <dbReference type="ARBA" id="ARBA00004496"/>
    </source>
</evidence>
<keyword evidence="26" id="KW-1185">Reference proteome</keyword>
<evidence type="ECO:0000256" key="19">
    <source>
        <dbReference type="ARBA" id="ARBA00047588"/>
    </source>
</evidence>
<comment type="catalytic activity">
    <reaction evidence="13">
        <text>(5Z,8Z,11Z,14Z)-eicosatetraenoyl-CoA + H2O = (5Z,8Z,11Z,14Z)-eicosatetraenoate + CoA + H(+)</text>
        <dbReference type="Rhea" id="RHEA:40151"/>
        <dbReference type="ChEBI" id="CHEBI:15377"/>
        <dbReference type="ChEBI" id="CHEBI:15378"/>
        <dbReference type="ChEBI" id="CHEBI:32395"/>
        <dbReference type="ChEBI" id="CHEBI:57287"/>
        <dbReference type="ChEBI" id="CHEBI:57368"/>
    </reaction>
    <physiologicalReaction direction="left-to-right" evidence="13">
        <dbReference type="Rhea" id="RHEA:40152"/>
    </physiologicalReaction>
</comment>
<comment type="similarity">
    <text evidence="15">Belongs to the THEM4/THEM5 thioesterase family.</text>
</comment>
<dbReference type="GO" id="GO:0005737">
    <property type="term" value="C:cytoplasm"/>
    <property type="evidence" value="ECO:0007669"/>
    <property type="project" value="UniProtKB-SubCell"/>
</dbReference>
<feature type="domain" description="Thioesterase" evidence="24">
    <location>
        <begin position="125"/>
        <end position="198"/>
    </location>
</feature>
<keyword evidence="12" id="KW-0966">Cell projection</keyword>
<comment type="caution">
    <text evidence="25">The sequence shown here is derived from an EMBL/GenBank/DDBJ whole genome shotgun (WGS) entry which is preliminary data.</text>
</comment>
<evidence type="ECO:0000256" key="16">
    <source>
        <dbReference type="ARBA" id="ARBA00038848"/>
    </source>
</evidence>
<evidence type="ECO:0000313" key="25">
    <source>
        <dbReference type="EMBL" id="KAB7755254.1"/>
    </source>
</evidence>
<organism evidence="25 26">
    <name type="scientific">Mycolicibacterium phlei DSM 43239 = CCUG 21000</name>
    <dbReference type="NCBI Taxonomy" id="1226750"/>
    <lineage>
        <taxon>Bacteria</taxon>
        <taxon>Bacillati</taxon>
        <taxon>Actinomycetota</taxon>
        <taxon>Actinomycetes</taxon>
        <taxon>Mycobacteriales</taxon>
        <taxon>Mycobacteriaceae</taxon>
        <taxon>Mycolicibacterium</taxon>
    </lineage>
</organism>
<evidence type="ECO:0000256" key="21">
    <source>
        <dbReference type="ARBA" id="ARBA00047969"/>
    </source>
</evidence>
<comment type="catalytic activity">
    <reaction evidence="20">
        <text>hexadecanoyl-CoA + H2O = hexadecanoate + CoA + H(+)</text>
        <dbReference type="Rhea" id="RHEA:16645"/>
        <dbReference type="ChEBI" id="CHEBI:7896"/>
        <dbReference type="ChEBI" id="CHEBI:15377"/>
        <dbReference type="ChEBI" id="CHEBI:15378"/>
        <dbReference type="ChEBI" id="CHEBI:57287"/>
        <dbReference type="ChEBI" id="CHEBI:57379"/>
        <dbReference type="EC" id="3.1.2.2"/>
    </reaction>
    <physiologicalReaction direction="left-to-right" evidence="20">
        <dbReference type="Rhea" id="RHEA:16646"/>
    </physiologicalReaction>
</comment>
<dbReference type="AlphaFoldDB" id="A0A5N5V065"/>
<keyword evidence="4" id="KW-1003">Cell membrane</keyword>
<evidence type="ECO:0000256" key="1">
    <source>
        <dbReference type="ARBA" id="ARBA00004170"/>
    </source>
</evidence>
<sequence length="209" mass="22117">MPADPPVAHAGRVTETEIEALRATYEPFTESVRRLVDVAIRTNADAATIAAAKEAVDRVVADLDASATDGPFGVRFSADGQPMAWGNVVIGVRNAVAPPLVVHHEADGSVWTEFELGAAYEGPAGHVHGGVCAMVLDHVLGATAHKPGKPAVTGTLTTRFRRGTRLGCPLRAEAHIDRVEGVKTFVVGRILDPEGVTVEAEGIFLYPRR</sequence>
<proteinExistence type="inferred from homology"/>
<comment type="catalytic activity">
    <reaction evidence="21">
        <text>decanoyl-CoA + H2O = decanoate + CoA + H(+)</text>
        <dbReference type="Rhea" id="RHEA:40059"/>
        <dbReference type="ChEBI" id="CHEBI:15377"/>
        <dbReference type="ChEBI" id="CHEBI:15378"/>
        <dbReference type="ChEBI" id="CHEBI:27689"/>
        <dbReference type="ChEBI" id="CHEBI:57287"/>
        <dbReference type="ChEBI" id="CHEBI:61430"/>
    </reaction>
    <physiologicalReaction direction="left-to-right" evidence="21">
        <dbReference type="Rhea" id="RHEA:40060"/>
    </physiologicalReaction>
</comment>
<dbReference type="InterPro" id="IPR006683">
    <property type="entry name" value="Thioestr_dom"/>
</dbReference>
<keyword evidence="11" id="KW-0472">Membrane</keyword>
<evidence type="ECO:0000256" key="3">
    <source>
        <dbReference type="ARBA" id="ARBA00004632"/>
    </source>
</evidence>
<dbReference type="EC" id="3.1.2.2" evidence="16"/>
<keyword evidence="10" id="KW-0443">Lipid metabolism</keyword>
<evidence type="ECO:0000256" key="20">
    <source>
        <dbReference type="ARBA" id="ARBA00047734"/>
    </source>
</evidence>
<evidence type="ECO:0000256" key="14">
    <source>
        <dbReference type="ARBA" id="ARBA00037002"/>
    </source>
</evidence>
<comment type="catalytic activity">
    <reaction evidence="23">
        <text>tetradecanoyl-CoA + H2O = tetradecanoate + CoA + H(+)</text>
        <dbReference type="Rhea" id="RHEA:40119"/>
        <dbReference type="ChEBI" id="CHEBI:15377"/>
        <dbReference type="ChEBI" id="CHEBI:15378"/>
        <dbReference type="ChEBI" id="CHEBI:30807"/>
        <dbReference type="ChEBI" id="CHEBI:57287"/>
        <dbReference type="ChEBI" id="CHEBI:57385"/>
    </reaction>
    <physiologicalReaction direction="left-to-right" evidence="23">
        <dbReference type="Rhea" id="RHEA:40120"/>
    </physiologicalReaction>
</comment>
<evidence type="ECO:0000256" key="15">
    <source>
        <dbReference type="ARBA" id="ARBA00038456"/>
    </source>
</evidence>
<evidence type="ECO:0000256" key="12">
    <source>
        <dbReference type="ARBA" id="ARBA00023273"/>
    </source>
</evidence>
<evidence type="ECO:0000313" key="26">
    <source>
        <dbReference type="Proteomes" id="UP000325690"/>
    </source>
</evidence>
<evidence type="ECO:0000256" key="5">
    <source>
        <dbReference type="ARBA" id="ARBA00022490"/>
    </source>
</evidence>
<evidence type="ECO:0000256" key="18">
    <source>
        <dbReference type="ARBA" id="ARBA00043210"/>
    </source>
</evidence>
<comment type="catalytic activity">
    <reaction evidence="14">
        <text>(9Z)-octadecenoyl-CoA + H2O = (9Z)-octadecenoate + CoA + H(+)</text>
        <dbReference type="Rhea" id="RHEA:40139"/>
        <dbReference type="ChEBI" id="CHEBI:15377"/>
        <dbReference type="ChEBI" id="CHEBI:15378"/>
        <dbReference type="ChEBI" id="CHEBI:30823"/>
        <dbReference type="ChEBI" id="CHEBI:57287"/>
        <dbReference type="ChEBI" id="CHEBI:57387"/>
    </reaction>
    <physiologicalReaction direction="left-to-right" evidence="14">
        <dbReference type="Rhea" id="RHEA:40140"/>
    </physiologicalReaction>
</comment>
<comment type="catalytic activity">
    <reaction evidence="22">
        <text>dodecanoyl-CoA + H2O = dodecanoate + CoA + H(+)</text>
        <dbReference type="Rhea" id="RHEA:30135"/>
        <dbReference type="ChEBI" id="CHEBI:15377"/>
        <dbReference type="ChEBI" id="CHEBI:15378"/>
        <dbReference type="ChEBI" id="CHEBI:18262"/>
        <dbReference type="ChEBI" id="CHEBI:57287"/>
        <dbReference type="ChEBI" id="CHEBI:57375"/>
    </reaction>
    <physiologicalReaction direction="left-to-right" evidence="22">
        <dbReference type="Rhea" id="RHEA:30136"/>
    </physiologicalReaction>
</comment>
<reference evidence="25 26" key="1">
    <citation type="submission" date="2012-10" db="EMBL/GenBank/DDBJ databases">
        <title>The draft sequence of the Mycobacterium pheli genome.</title>
        <authorList>
            <person name="Pettersson B.M.F."/>
            <person name="Das S."/>
            <person name="Dasgupta S."/>
            <person name="Bhattacharya A."/>
            <person name="Kirsebom L.A."/>
        </authorList>
    </citation>
    <scope>NUCLEOTIDE SEQUENCE [LARGE SCALE GENOMIC DNA]</scope>
    <source>
        <strain evidence="25 26">CCUG 21000</strain>
    </source>
</reference>
<dbReference type="SUPFAM" id="SSF54637">
    <property type="entry name" value="Thioesterase/thiol ester dehydrase-isomerase"/>
    <property type="match status" value="1"/>
</dbReference>
<evidence type="ECO:0000256" key="6">
    <source>
        <dbReference type="ARBA" id="ARBA00022703"/>
    </source>
</evidence>
<comment type="subcellular location">
    <subcellularLocation>
        <location evidence="3">Cell projection</location>
        <location evidence="3">Ruffle membrane</location>
    </subcellularLocation>
    <subcellularLocation>
        <location evidence="2">Cytoplasm</location>
    </subcellularLocation>
    <subcellularLocation>
        <location evidence="1">Membrane</location>
        <topology evidence="1">Peripheral membrane protein</topology>
    </subcellularLocation>
</comment>
<dbReference type="InterPro" id="IPR029069">
    <property type="entry name" value="HotDog_dom_sf"/>
</dbReference>
<keyword evidence="8" id="KW-0276">Fatty acid metabolism</keyword>
<accession>A0A5N5V065</accession>
<evidence type="ECO:0000256" key="17">
    <source>
        <dbReference type="ARBA" id="ARBA00040123"/>
    </source>
</evidence>
<dbReference type="CDD" id="cd03443">
    <property type="entry name" value="PaaI_thioesterase"/>
    <property type="match status" value="1"/>
</dbReference>
<evidence type="ECO:0000256" key="10">
    <source>
        <dbReference type="ARBA" id="ARBA00023098"/>
    </source>
</evidence>
<dbReference type="GO" id="GO:0016787">
    <property type="term" value="F:hydrolase activity"/>
    <property type="evidence" value="ECO:0007669"/>
    <property type="project" value="UniProtKB-KW"/>
</dbReference>
<dbReference type="GO" id="GO:0016020">
    <property type="term" value="C:membrane"/>
    <property type="evidence" value="ECO:0007669"/>
    <property type="project" value="UniProtKB-SubCell"/>
</dbReference>